<dbReference type="EMBL" id="PVTF01000009">
    <property type="protein sequence ID" value="PRY38088.1"/>
    <property type="molecule type" value="Genomic_DNA"/>
</dbReference>
<reference evidence="1 2" key="1">
    <citation type="submission" date="2018-03" db="EMBL/GenBank/DDBJ databases">
        <title>Genomic Encyclopedia of Archaeal and Bacterial Type Strains, Phase II (KMG-II): from individual species to whole genera.</title>
        <authorList>
            <person name="Goeker M."/>
        </authorList>
    </citation>
    <scope>NUCLEOTIDE SEQUENCE [LARGE SCALE GENOMIC DNA]</scope>
    <source>
        <strain evidence="1 2">DSM 44720</strain>
    </source>
</reference>
<evidence type="ECO:0000313" key="2">
    <source>
        <dbReference type="Proteomes" id="UP000239494"/>
    </source>
</evidence>
<evidence type="ECO:0000313" key="1">
    <source>
        <dbReference type="EMBL" id="PRY38088.1"/>
    </source>
</evidence>
<gene>
    <name evidence="1" type="ORF">CLV43_109308</name>
</gene>
<dbReference type="InterPro" id="IPR015315">
    <property type="entry name" value="DUF1963"/>
</dbReference>
<dbReference type="AlphaFoldDB" id="A0A2T0SXE3"/>
<comment type="caution">
    <text evidence="1">The sequence shown here is derived from an EMBL/GenBank/DDBJ whole genome shotgun (WGS) entry which is preliminary data.</text>
</comment>
<organism evidence="1 2">
    <name type="scientific">Umezawaea tangerina</name>
    <dbReference type="NCBI Taxonomy" id="84725"/>
    <lineage>
        <taxon>Bacteria</taxon>
        <taxon>Bacillati</taxon>
        <taxon>Actinomycetota</taxon>
        <taxon>Actinomycetes</taxon>
        <taxon>Pseudonocardiales</taxon>
        <taxon>Pseudonocardiaceae</taxon>
        <taxon>Umezawaea</taxon>
    </lineage>
</organism>
<dbReference type="OrthoDB" id="4775619at2"/>
<dbReference type="Gene3D" id="2.30.320.10">
    <property type="entry name" value="YwqG-like"/>
    <property type="match status" value="1"/>
</dbReference>
<protein>
    <submittedName>
        <fullName evidence="1">Uncharacterized protein DUF1963</fullName>
    </submittedName>
</protein>
<name>A0A2T0SXE3_9PSEU</name>
<dbReference type="Proteomes" id="UP000239494">
    <property type="component" value="Unassembled WGS sequence"/>
</dbReference>
<dbReference type="SUPFAM" id="SSF103032">
    <property type="entry name" value="Hypothetical protein YwqG"/>
    <property type="match status" value="1"/>
</dbReference>
<proteinExistence type="predicted"/>
<dbReference type="Pfam" id="PF09234">
    <property type="entry name" value="DUF1963"/>
    <property type="match status" value="1"/>
</dbReference>
<dbReference type="RefSeq" id="WP_106191102.1">
    <property type="nucleotide sequence ID" value="NZ_PVTF01000009.1"/>
</dbReference>
<sequence length="290" mass="32538">MQRYERFRGAAVDLGIPRDEVDKFAHQLRFAIWAGPSGAGDRVVGQFGGLPRLPVGVAWPGDPLPFIGSVDCAALPRADGLDLPEDGSLLFFLHHEEDMEEHPTTEFSRVLHVPAGTETEVAPPPPGHDTRTSFHEEVPFLLPEHALAAWVRPVLPEWIVDRDADSEADSVKRLYDELKHVDGLCALVEDLWPDQDRSCTLRLGGYGRGIGGQDDPWTQMAFDDLDGRGTAREELFRLLPEEAHRLTRDWVPLAQFPTASEFYHGCFLIGPDDLAARRFDRMRSFTMFTE</sequence>
<keyword evidence="2" id="KW-1185">Reference proteome</keyword>
<accession>A0A2T0SXE3</accession>
<dbReference type="InterPro" id="IPR035948">
    <property type="entry name" value="YwqG-like_sf"/>
</dbReference>